<feature type="region of interest" description="Disordered" evidence="1">
    <location>
        <begin position="23"/>
        <end position="81"/>
    </location>
</feature>
<dbReference type="AlphaFoldDB" id="Q6ZD97"/>
<protein>
    <submittedName>
        <fullName evidence="2">Uncharacterized protein</fullName>
    </submittedName>
</protein>
<dbReference type="EMBL" id="AP004460">
    <property type="protein sequence ID" value="BAC99504.1"/>
    <property type="molecule type" value="Genomic_DNA"/>
</dbReference>
<evidence type="ECO:0000313" key="2">
    <source>
        <dbReference type="EMBL" id="BAC99504.1"/>
    </source>
</evidence>
<organism evidence="2 3">
    <name type="scientific">Oryza sativa subsp. japonica</name>
    <name type="common">Rice</name>
    <dbReference type="NCBI Taxonomy" id="39947"/>
    <lineage>
        <taxon>Eukaryota</taxon>
        <taxon>Viridiplantae</taxon>
        <taxon>Streptophyta</taxon>
        <taxon>Embryophyta</taxon>
        <taxon>Tracheophyta</taxon>
        <taxon>Spermatophyta</taxon>
        <taxon>Magnoliopsida</taxon>
        <taxon>Liliopsida</taxon>
        <taxon>Poales</taxon>
        <taxon>Poaceae</taxon>
        <taxon>BOP clade</taxon>
        <taxon>Oryzoideae</taxon>
        <taxon>Oryzeae</taxon>
        <taxon>Oryzinae</taxon>
        <taxon>Oryza</taxon>
        <taxon>Oryza sativa</taxon>
    </lineage>
</organism>
<evidence type="ECO:0000256" key="1">
    <source>
        <dbReference type="SAM" id="MobiDB-lite"/>
    </source>
</evidence>
<accession>Q6ZD97</accession>
<reference evidence="3" key="2">
    <citation type="journal article" date="2008" name="Nucleic Acids Res.">
        <title>The rice annotation project database (RAP-DB): 2008 update.</title>
        <authorList>
            <consortium name="The rice annotation project (RAP)"/>
        </authorList>
    </citation>
    <scope>GENOME REANNOTATION</scope>
    <source>
        <strain evidence="3">cv. Nipponbare</strain>
    </source>
</reference>
<feature type="compositionally biased region" description="Basic and acidic residues" evidence="1">
    <location>
        <begin position="44"/>
        <end position="56"/>
    </location>
</feature>
<name>Q6ZD97_ORYSJ</name>
<gene>
    <name evidence="2" type="primary">P0438H08.19</name>
</gene>
<reference evidence="3" key="1">
    <citation type="journal article" date="2005" name="Nature">
        <title>The map-based sequence of the rice genome.</title>
        <authorList>
            <consortium name="International rice genome sequencing project (IRGSP)"/>
            <person name="Matsumoto T."/>
            <person name="Wu J."/>
            <person name="Kanamori H."/>
            <person name="Katayose Y."/>
            <person name="Fujisawa M."/>
            <person name="Namiki N."/>
            <person name="Mizuno H."/>
            <person name="Yamamoto K."/>
            <person name="Antonio B.A."/>
            <person name="Baba T."/>
            <person name="Sakata K."/>
            <person name="Nagamura Y."/>
            <person name="Aoki H."/>
            <person name="Arikawa K."/>
            <person name="Arita K."/>
            <person name="Bito T."/>
            <person name="Chiden Y."/>
            <person name="Fujitsuka N."/>
            <person name="Fukunaka R."/>
            <person name="Hamada M."/>
            <person name="Harada C."/>
            <person name="Hayashi A."/>
            <person name="Hijishita S."/>
            <person name="Honda M."/>
            <person name="Hosokawa S."/>
            <person name="Ichikawa Y."/>
            <person name="Idonuma A."/>
            <person name="Iijima M."/>
            <person name="Ikeda M."/>
            <person name="Ikeno M."/>
            <person name="Ito K."/>
            <person name="Ito S."/>
            <person name="Ito T."/>
            <person name="Ito Y."/>
            <person name="Ito Y."/>
            <person name="Iwabuchi A."/>
            <person name="Kamiya K."/>
            <person name="Karasawa W."/>
            <person name="Kurita K."/>
            <person name="Katagiri S."/>
            <person name="Kikuta A."/>
            <person name="Kobayashi H."/>
            <person name="Kobayashi N."/>
            <person name="Machita K."/>
            <person name="Maehara T."/>
            <person name="Masukawa M."/>
            <person name="Mizubayashi T."/>
            <person name="Mukai Y."/>
            <person name="Nagasaki H."/>
            <person name="Nagata Y."/>
            <person name="Naito S."/>
            <person name="Nakashima M."/>
            <person name="Nakama Y."/>
            <person name="Nakamichi Y."/>
            <person name="Nakamura M."/>
            <person name="Meguro A."/>
            <person name="Negishi M."/>
            <person name="Ohta I."/>
            <person name="Ohta T."/>
            <person name="Okamoto M."/>
            <person name="Ono N."/>
            <person name="Saji S."/>
            <person name="Sakaguchi M."/>
            <person name="Sakai K."/>
            <person name="Shibata M."/>
            <person name="Shimokawa T."/>
            <person name="Song J."/>
            <person name="Takazaki Y."/>
            <person name="Terasawa K."/>
            <person name="Tsugane M."/>
            <person name="Tsuji K."/>
            <person name="Ueda S."/>
            <person name="Waki K."/>
            <person name="Yamagata H."/>
            <person name="Yamamoto M."/>
            <person name="Yamamoto S."/>
            <person name="Yamane H."/>
            <person name="Yoshiki S."/>
            <person name="Yoshihara R."/>
            <person name="Yukawa K."/>
            <person name="Zhong H."/>
            <person name="Yano M."/>
            <person name="Yuan Q."/>
            <person name="Ouyang S."/>
            <person name="Liu J."/>
            <person name="Jones K.M."/>
            <person name="Gansberger K."/>
            <person name="Moffat K."/>
            <person name="Hill J."/>
            <person name="Bera J."/>
            <person name="Fadrosh D."/>
            <person name="Jin S."/>
            <person name="Johri S."/>
            <person name="Kim M."/>
            <person name="Overton L."/>
            <person name="Reardon M."/>
            <person name="Tsitrin T."/>
            <person name="Vuong H."/>
            <person name="Weaver B."/>
            <person name="Ciecko A."/>
            <person name="Tallon L."/>
            <person name="Jackson J."/>
            <person name="Pai G."/>
            <person name="Aken S.V."/>
            <person name="Utterback T."/>
            <person name="Reidmuller S."/>
            <person name="Feldblyum T."/>
            <person name="Hsiao J."/>
            <person name="Zismann V."/>
            <person name="Iobst S."/>
            <person name="de Vazeille A.R."/>
            <person name="Buell C.R."/>
            <person name="Ying K."/>
            <person name="Li Y."/>
            <person name="Lu T."/>
            <person name="Huang Y."/>
            <person name="Zhao Q."/>
            <person name="Feng Q."/>
            <person name="Zhang L."/>
            <person name="Zhu J."/>
            <person name="Weng Q."/>
            <person name="Mu J."/>
            <person name="Lu Y."/>
            <person name="Fan D."/>
            <person name="Liu Y."/>
            <person name="Guan J."/>
            <person name="Zhang Y."/>
            <person name="Yu S."/>
            <person name="Liu X."/>
            <person name="Zhang Y."/>
            <person name="Hong G."/>
            <person name="Han B."/>
            <person name="Choisne N."/>
            <person name="Demange N."/>
            <person name="Orjeda G."/>
            <person name="Samain S."/>
            <person name="Cattolico L."/>
            <person name="Pelletier E."/>
            <person name="Couloux A."/>
            <person name="Segurens B."/>
            <person name="Wincker P."/>
            <person name="D'Hont A."/>
            <person name="Scarpelli C."/>
            <person name="Weissenbach J."/>
            <person name="Salanoubat M."/>
            <person name="Quetier F."/>
            <person name="Yu Y."/>
            <person name="Kim H.R."/>
            <person name="Rambo T."/>
            <person name="Currie J."/>
            <person name="Collura K."/>
            <person name="Luo M."/>
            <person name="Yang T."/>
            <person name="Ammiraju J.S.S."/>
            <person name="Engler F."/>
            <person name="Soderlund C."/>
            <person name="Wing R.A."/>
            <person name="Palmer L.E."/>
            <person name="de la Bastide M."/>
            <person name="Spiegel L."/>
            <person name="Nascimento L."/>
            <person name="Zutavern T."/>
            <person name="O'Shaughnessy A."/>
            <person name="Dike S."/>
            <person name="Dedhia N."/>
            <person name="Preston R."/>
            <person name="Balija V."/>
            <person name="McCombie W.R."/>
            <person name="Chow T."/>
            <person name="Chen H."/>
            <person name="Chung M."/>
            <person name="Chen C."/>
            <person name="Shaw J."/>
            <person name="Wu H."/>
            <person name="Hsiao K."/>
            <person name="Chao Y."/>
            <person name="Chu M."/>
            <person name="Cheng C."/>
            <person name="Hour A."/>
            <person name="Lee P."/>
            <person name="Lin S."/>
            <person name="Lin Y."/>
            <person name="Liou J."/>
            <person name="Liu S."/>
            <person name="Hsing Y."/>
            <person name="Raghuvanshi S."/>
            <person name="Mohanty A."/>
            <person name="Bharti A.K."/>
            <person name="Gaur A."/>
            <person name="Gupta V."/>
            <person name="Kumar D."/>
            <person name="Ravi V."/>
            <person name="Vij S."/>
            <person name="Kapur A."/>
            <person name="Khurana P."/>
            <person name="Khurana P."/>
            <person name="Khurana J.P."/>
            <person name="Tyagi A.K."/>
            <person name="Gaikwad K."/>
            <person name="Singh A."/>
            <person name="Dalal V."/>
            <person name="Srivastava S."/>
            <person name="Dixit A."/>
            <person name="Pal A.K."/>
            <person name="Ghazi I.A."/>
            <person name="Yadav M."/>
            <person name="Pandit A."/>
            <person name="Bhargava A."/>
            <person name="Sureshbabu K."/>
            <person name="Batra K."/>
            <person name="Sharma T.R."/>
            <person name="Mohapatra T."/>
            <person name="Singh N.K."/>
            <person name="Messing J."/>
            <person name="Nelson A.B."/>
            <person name="Fuks G."/>
            <person name="Kavchok S."/>
            <person name="Keizer G."/>
            <person name="Linton E."/>
            <person name="Llaca V."/>
            <person name="Song R."/>
            <person name="Tanyolac B."/>
            <person name="Young S."/>
            <person name="Ho-Il K."/>
            <person name="Hahn J.H."/>
            <person name="Sangsakoo G."/>
            <person name="Vanavichit A."/>
            <person name="de Mattos Luiz.A.T."/>
            <person name="Zimmer P.D."/>
            <person name="Malone G."/>
            <person name="Dellagostin O."/>
            <person name="de Oliveira A.C."/>
            <person name="Bevan M."/>
            <person name="Bancroft I."/>
            <person name="Minx P."/>
            <person name="Cordum H."/>
            <person name="Wilson R."/>
            <person name="Cheng Z."/>
            <person name="Jin W."/>
            <person name="Jiang J."/>
            <person name="Leong S.A."/>
            <person name="Iwama H."/>
            <person name="Gojobori T."/>
            <person name="Itoh T."/>
            <person name="Niimura Y."/>
            <person name="Fujii Y."/>
            <person name="Habara T."/>
            <person name="Sakai H."/>
            <person name="Sato Y."/>
            <person name="Wilson G."/>
            <person name="Kumar K."/>
            <person name="McCouch S."/>
            <person name="Juretic N."/>
            <person name="Hoen D."/>
            <person name="Wright S."/>
            <person name="Bruskiewich R."/>
            <person name="Bureau T."/>
            <person name="Miyao A."/>
            <person name="Hirochika H."/>
            <person name="Nishikawa T."/>
            <person name="Kadowaki K."/>
            <person name="Sugiura M."/>
            <person name="Burr B."/>
            <person name="Sasaki T."/>
        </authorList>
    </citation>
    <scope>NUCLEOTIDE SEQUENCE [LARGE SCALE GENOMIC DNA]</scope>
    <source>
        <strain evidence="3">cv. Nipponbare</strain>
    </source>
</reference>
<dbReference type="Proteomes" id="UP000000763">
    <property type="component" value="Chromosome 8"/>
</dbReference>
<sequence length="202" mass="22256">MGRWRGWESGGDGKWEEMEVEGKVGEHGGGHGGEAEASASQAWRRGDANVHSDVRVRRGVRRPLRRTATGGAPPMLPQRKRCPTNRRAMLRRGGARSGPLNCMASPSSATSRASAMTMRRWWSSASAPSPVMPHHVLDSLVEGAPASMRLAVRFTAPKRDVSWLRLLLEAAPALEALHIHVSASFASSPIYKQPRRKFRHQR</sequence>
<proteinExistence type="predicted"/>
<evidence type="ECO:0000313" key="3">
    <source>
        <dbReference type="Proteomes" id="UP000000763"/>
    </source>
</evidence>